<dbReference type="PANTHER" id="PTHR43537:SF49">
    <property type="entry name" value="TRANSCRIPTIONAL REGULATORY PROTEIN"/>
    <property type="match status" value="1"/>
</dbReference>
<reference evidence="5 6" key="1">
    <citation type="submission" date="2019-08" db="EMBL/GenBank/DDBJ databases">
        <title>Aureimonas fodiniaquatilis sp. nov., isolated from a coal mine wastewater.</title>
        <authorList>
            <person name="Kim W."/>
        </authorList>
    </citation>
    <scope>NUCLEOTIDE SEQUENCE [LARGE SCALE GENOMIC DNA]</scope>
    <source>
        <strain evidence="5 6">CAU 1482</strain>
    </source>
</reference>
<accession>A0A5B0DU54</accession>
<dbReference type="GO" id="GO:0003700">
    <property type="term" value="F:DNA-binding transcription factor activity"/>
    <property type="evidence" value="ECO:0007669"/>
    <property type="project" value="InterPro"/>
</dbReference>
<proteinExistence type="predicted"/>
<evidence type="ECO:0000313" key="6">
    <source>
        <dbReference type="Proteomes" id="UP000324738"/>
    </source>
</evidence>
<dbReference type="InterPro" id="IPR011711">
    <property type="entry name" value="GntR_C"/>
</dbReference>
<dbReference type="Pfam" id="PF00392">
    <property type="entry name" value="GntR"/>
    <property type="match status" value="1"/>
</dbReference>
<keyword evidence="1" id="KW-0805">Transcription regulation</keyword>
<dbReference type="GO" id="GO:0003677">
    <property type="term" value="F:DNA binding"/>
    <property type="evidence" value="ECO:0007669"/>
    <property type="project" value="UniProtKB-KW"/>
</dbReference>
<dbReference type="OrthoDB" id="9788098at2"/>
<keyword evidence="6" id="KW-1185">Reference proteome</keyword>
<dbReference type="InterPro" id="IPR036390">
    <property type="entry name" value="WH_DNA-bd_sf"/>
</dbReference>
<evidence type="ECO:0000259" key="4">
    <source>
        <dbReference type="PROSITE" id="PS50949"/>
    </source>
</evidence>
<dbReference type="SMART" id="SM00895">
    <property type="entry name" value="FCD"/>
    <property type="match status" value="1"/>
</dbReference>
<organism evidence="5 6">
    <name type="scientific">Aureimonas fodinaquatilis</name>
    <dbReference type="NCBI Taxonomy" id="2565783"/>
    <lineage>
        <taxon>Bacteria</taxon>
        <taxon>Pseudomonadati</taxon>
        <taxon>Pseudomonadota</taxon>
        <taxon>Alphaproteobacteria</taxon>
        <taxon>Hyphomicrobiales</taxon>
        <taxon>Aurantimonadaceae</taxon>
        <taxon>Aureimonas</taxon>
    </lineage>
</organism>
<evidence type="ECO:0000256" key="1">
    <source>
        <dbReference type="ARBA" id="ARBA00023015"/>
    </source>
</evidence>
<dbReference type="Gene3D" id="1.20.120.530">
    <property type="entry name" value="GntR ligand-binding domain-like"/>
    <property type="match status" value="1"/>
</dbReference>
<dbReference type="Proteomes" id="UP000324738">
    <property type="component" value="Unassembled WGS sequence"/>
</dbReference>
<dbReference type="PANTHER" id="PTHR43537">
    <property type="entry name" value="TRANSCRIPTIONAL REGULATOR, GNTR FAMILY"/>
    <property type="match status" value="1"/>
</dbReference>
<dbReference type="CDD" id="cd07377">
    <property type="entry name" value="WHTH_GntR"/>
    <property type="match status" value="1"/>
</dbReference>
<dbReference type="InterPro" id="IPR036388">
    <property type="entry name" value="WH-like_DNA-bd_sf"/>
</dbReference>
<comment type="caution">
    <text evidence="5">The sequence shown here is derived from an EMBL/GenBank/DDBJ whole genome shotgun (WGS) entry which is preliminary data.</text>
</comment>
<gene>
    <name evidence="5" type="ORF">FPY71_13435</name>
</gene>
<dbReference type="Pfam" id="PF07729">
    <property type="entry name" value="FCD"/>
    <property type="match status" value="1"/>
</dbReference>
<dbReference type="EMBL" id="VTWH01000003">
    <property type="protein sequence ID" value="KAA0969532.1"/>
    <property type="molecule type" value="Genomic_DNA"/>
</dbReference>
<dbReference type="AlphaFoldDB" id="A0A5B0DU54"/>
<dbReference type="SMART" id="SM00345">
    <property type="entry name" value="HTH_GNTR"/>
    <property type="match status" value="1"/>
</dbReference>
<evidence type="ECO:0000313" key="5">
    <source>
        <dbReference type="EMBL" id="KAA0969532.1"/>
    </source>
</evidence>
<dbReference type="PRINTS" id="PR00035">
    <property type="entry name" value="HTHGNTR"/>
</dbReference>
<evidence type="ECO:0000256" key="3">
    <source>
        <dbReference type="ARBA" id="ARBA00023163"/>
    </source>
</evidence>
<dbReference type="SUPFAM" id="SSF46785">
    <property type="entry name" value="Winged helix' DNA-binding domain"/>
    <property type="match status" value="1"/>
</dbReference>
<dbReference type="PROSITE" id="PS50949">
    <property type="entry name" value="HTH_GNTR"/>
    <property type="match status" value="1"/>
</dbReference>
<name>A0A5B0DU54_9HYPH</name>
<dbReference type="RefSeq" id="WP_149300817.1">
    <property type="nucleotide sequence ID" value="NZ_VTWH01000003.1"/>
</dbReference>
<evidence type="ECO:0000256" key="2">
    <source>
        <dbReference type="ARBA" id="ARBA00023125"/>
    </source>
</evidence>
<keyword evidence="3" id="KW-0804">Transcription</keyword>
<keyword evidence="2" id="KW-0238">DNA-binding</keyword>
<sequence length="244" mass="26917">MTVSSAGLQVENLGDVAMDGSLSSHVVSRLEYEILMGHRRPGEHLDERQLAERFKISRTPVRESLQRLVASGLAVSRGRQGLRVAQLSMGEILDAFSVVAQLEALAARLAARRARPEHVERMQAAHQICISSMQANDEVNFYIGNLAFHEAVAAGSQNFILQDELRRLTLKIAPYRRTITAQAGRMHVSVEQHGEVLNAIIQRDSELACDAMNRHISILAEGSSEFLHFLRAAHDAFGRSGDTA</sequence>
<dbReference type="SUPFAM" id="SSF48008">
    <property type="entry name" value="GntR ligand-binding domain-like"/>
    <property type="match status" value="1"/>
</dbReference>
<feature type="domain" description="HTH gntR-type" evidence="4">
    <location>
        <begin position="20"/>
        <end position="87"/>
    </location>
</feature>
<dbReference type="InterPro" id="IPR000524">
    <property type="entry name" value="Tscrpt_reg_HTH_GntR"/>
</dbReference>
<protein>
    <submittedName>
        <fullName evidence="5">GntR family transcriptional regulator</fullName>
    </submittedName>
</protein>
<dbReference type="Gene3D" id="1.10.10.10">
    <property type="entry name" value="Winged helix-like DNA-binding domain superfamily/Winged helix DNA-binding domain"/>
    <property type="match status" value="1"/>
</dbReference>
<dbReference type="InterPro" id="IPR008920">
    <property type="entry name" value="TF_FadR/GntR_C"/>
</dbReference>